<keyword evidence="1" id="KW-0812">Transmembrane</keyword>
<accession>A0A6C0BWC5</accession>
<dbReference type="SUPFAM" id="SSF49899">
    <property type="entry name" value="Concanavalin A-like lectins/glucanases"/>
    <property type="match status" value="1"/>
</dbReference>
<proteinExistence type="predicted"/>
<keyword evidence="1" id="KW-0472">Membrane</keyword>
<evidence type="ECO:0008006" key="3">
    <source>
        <dbReference type="Google" id="ProtNLM"/>
    </source>
</evidence>
<protein>
    <recommendedName>
        <fullName evidence="3">Lectin/glucanase superfamily protein</fullName>
    </recommendedName>
</protein>
<dbReference type="Pfam" id="PF13385">
    <property type="entry name" value="Laminin_G_3"/>
    <property type="match status" value="1"/>
</dbReference>
<name>A0A6C0BWC5_9ZZZZ</name>
<dbReference type="Gene3D" id="2.60.120.200">
    <property type="match status" value="1"/>
</dbReference>
<dbReference type="EMBL" id="MN739271">
    <property type="protein sequence ID" value="QHS96526.1"/>
    <property type="molecule type" value="Genomic_DNA"/>
</dbReference>
<keyword evidence="1" id="KW-1133">Transmembrane helix</keyword>
<reference evidence="2" key="1">
    <citation type="journal article" date="2020" name="Nature">
        <title>Giant virus diversity and host interactions through global metagenomics.</title>
        <authorList>
            <person name="Schulz F."/>
            <person name="Roux S."/>
            <person name="Paez-Espino D."/>
            <person name="Jungbluth S."/>
            <person name="Walsh D.A."/>
            <person name="Denef V.J."/>
            <person name="McMahon K.D."/>
            <person name="Konstantinidis K.T."/>
            <person name="Eloe-Fadrosh E.A."/>
            <person name="Kyrpides N.C."/>
            <person name="Woyke T."/>
        </authorList>
    </citation>
    <scope>NUCLEOTIDE SEQUENCE</scope>
    <source>
        <strain evidence="2">GVMAG-M-3300020166-18</strain>
    </source>
</reference>
<evidence type="ECO:0000256" key="1">
    <source>
        <dbReference type="SAM" id="Phobius"/>
    </source>
</evidence>
<feature type="transmembrane region" description="Helical" evidence="1">
    <location>
        <begin position="20"/>
        <end position="45"/>
    </location>
</feature>
<organism evidence="2">
    <name type="scientific">viral metagenome</name>
    <dbReference type="NCBI Taxonomy" id="1070528"/>
    <lineage>
        <taxon>unclassified sequences</taxon>
        <taxon>metagenomes</taxon>
        <taxon>organismal metagenomes</taxon>
    </lineage>
</organism>
<dbReference type="InterPro" id="IPR013320">
    <property type="entry name" value="ConA-like_dom_sf"/>
</dbReference>
<sequence length="271" mass="30431">MDVKNASGDFIESNNLVTKFVFIIGLLIVFLVLLRFFISIGAWLFMASPTPHFTDGISSTDEGYTISVDPTKSSSKPVLRSVNEREGLEFTYSIWLYVKKIIPPPANAPQCIFRKGVKAEKDDEINGPGLYIEQSNNEAHLTVKMDSFSPVGGSFESESLQGIKVPMRTWVNIMIRCNGRNIDVLINGILYSSKLLKGIPRQNYYDIEFSGGSSGQAPFDGYISDFWYWNYSLGTNAIMNLIKNGPNTTNLKQKQSMDAKVPKYLAFNWFI</sequence>
<dbReference type="AlphaFoldDB" id="A0A6C0BWC5"/>
<evidence type="ECO:0000313" key="2">
    <source>
        <dbReference type="EMBL" id="QHS96526.1"/>
    </source>
</evidence>